<evidence type="ECO:0000256" key="1">
    <source>
        <dbReference type="ARBA" id="ARBA00000491"/>
    </source>
</evidence>
<dbReference type="PANTHER" id="PTHR43345">
    <property type="entry name" value="3-ISOPROPYLMALATE DEHYDRATASE SMALL SUBUNIT 2-RELATED-RELATED"/>
    <property type="match status" value="1"/>
</dbReference>
<comment type="pathway">
    <text evidence="3 10">Amino-acid biosynthesis; L-leucine biosynthesis; L-leucine from 3-methyl-2-oxobutanoate: step 2/4.</text>
</comment>
<keyword evidence="9 10" id="KW-0100">Branched-chain amino acid biosynthesis</keyword>
<evidence type="ECO:0000256" key="6">
    <source>
        <dbReference type="ARBA" id="ARBA00022430"/>
    </source>
</evidence>
<protein>
    <recommendedName>
        <fullName evidence="10">3-isopropylmalate dehydratase small subunit</fullName>
        <ecNumber evidence="10">4.2.1.33</ecNumber>
    </recommendedName>
    <alternativeName>
        <fullName evidence="10">Alpha-IPM isomerase</fullName>
        <shortName evidence="10">IPMI</shortName>
    </alternativeName>
    <alternativeName>
        <fullName evidence="10">Isopropylmalate isomerase</fullName>
    </alternativeName>
</protein>
<dbReference type="CDD" id="cd01577">
    <property type="entry name" value="IPMI_Swivel"/>
    <property type="match status" value="1"/>
</dbReference>
<comment type="similarity">
    <text evidence="4 10">Belongs to the LeuD family. LeuD type 1 subfamily.</text>
</comment>
<name>A0A212K5D2_9PROT</name>
<dbReference type="InterPro" id="IPR000573">
    <property type="entry name" value="AconitaseA/IPMdHydase_ssu_swvl"/>
</dbReference>
<dbReference type="InterPro" id="IPR033940">
    <property type="entry name" value="IPMI_Swivel"/>
</dbReference>
<reference evidence="12" key="1">
    <citation type="submission" date="2016-04" db="EMBL/GenBank/DDBJ databases">
        <authorList>
            <person name="Evans L.H."/>
            <person name="Alamgir A."/>
            <person name="Owens N."/>
            <person name="Weber N.D."/>
            <person name="Virtaneva K."/>
            <person name="Barbian K."/>
            <person name="Babar A."/>
            <person name="Rosenke K."/>
        </authorList>
    </citation>
    <scope>NUCLEOTIDE SEQUENCE</scope>
    <source>
        <strain evidence="12">86</strain>
    </source>
</reference>
<comment type="subunit">
    <text evidence="5 10">Heterodimer of LeuC and LeuD.</text>
</comment>
<keyword evidence="8 10" id="KW-0456">Lyase</keyword>
<dbReference type="GO" id="GO:0016853">
    <property type="term" value="F:isomerase activity"/>
    <property type="evidence" value="ECO:0007669"/>
    <property type="project" value="UniProtKB-KW"/>
</dbReference>
<dbReference type="UniPathway" id="UPA00048">
    <property type="reaction ID" value="UER00071"/>
</dbReference>
<proteinExistence type="inferred from homology"/>
<dbReference type="EC" id="4.2.1.33" evidence="10"/>
<dbReference type="NCBIfam" id="NF002458">
    <property type="entry name" value="PRK01641.1"/>
    <property type="match status" value="1"/>
</dbReference>
<evidence type="ECO:0000313" key="12">
    <source>
        <dbReference type="EMBL" id="SBW06828.1"/>
    </source>
</evidence>
<gene>
    <name evidence="10 12" type="primary">leuD</name>
    <name evidence="12" type="ORF">KL86APRO_12160</name>
</gene>
<evidence type="ECO:0000256" key="5">
    <source>
        <dbReference type="ARBA" id="ARBA00011271"/>
    </source>
</evidence>
<evidence type="ECO:0000256" key="7">
    <source>
        <dbReference type="ARBA" id="ARBA00022605"/>
    </source>
</evidence>
<dbReference type="GO" id="GO:0003861">
    <property type="term" value="F:3-isopropylmalate dehydratase activity"/>
    <property type="evidence" value="ECO:0007669"/>
    <property type="project" value="UniProtKB-UniRule"/>
</dbReference>
<dbReference type="Gene3D" id="3.20.19.10">
    <property type="entry name" value="Aconitase, domain 4"/>
    <property type="match status" value="1"/>
</dbReference>
<dbReference type="InterPro" id="IPR015928">
    <property type="entry name" value="Aconitase/3IPM_dehydase_swvl"/>
</dbReference>
<comment type="catalytic activity">
    <reaction evidence="1 10">
        <text>(2R,3S)-3-isopropylmalate = (2S)-2-isopropylmalate</text>
        <dbReference type="Rhea" id="RHEA:32287"/>
        <dbReference type="ChEBI" id="CHEBI:1178"/>
        <dbReference type="ChEBI" id="CHEBI:35121"/>
        <dbReference type="EC" id="4.2.1.33"/>
    </reaction>
</comment>
<feature type="domain" description="Aconitase A/isopropylmalate dehydratase small subunit swivel" evidence="11">
    <location>
        <begin position="1"/>
        <end position="131"/>
    </location>
</feature>
<dbReference type="AlphaFoldDB" id="A0A212K5D2"/>
<organism evidence="12">
    <name type="scientific">uncultured Alphaproteobacteria bacterium</name>
    <dbReference type="NCBI Taxonomy" id="91750"/>
    <lineage>
        <taxon>Bacteria</taxon>
        <taxon>Pseudomonadati</taxon>
        <taxon>Pseudomonadota</taxon>
        <taxon>Alphaproteobacteria</taxon>
        <taxon>environmental samples</taxon>
    </lineage>
</organism>
<dbReference type="GO" id="GO:0009098">
    <property type="term" value="P:L-leucine biosynthetic process"/>
    <property type="evidence" value="ECO:0007669"/>
    <property type="project" value="UniProtKB-UniRule"/>
</dbReference>
<evidence type="ECO:0000256" key="3">
    <source>
        <dbReference type="ARBA" id="ARBA00004729"/>
    </source>
</evidence>
<dbReference type="InterPro" id="IPR050075">
    <property type="entry name" value="LeuD"/>
</dbReference>
<keyword evidence="7 10" id="KW-0028">Amino-acid biosynthesis</keyword>
<dbReference type="FunFam" id="3.20.19.10:FF:000003">
    <property type="entry name" value="3-isopropylmalate dehydratase small subunit"/>
    <property type="match status" value="1"/>
</dbReference>
<evidence type="ECO:0000256" key="9">
    <source>
        <dbReference type="ARBA" id="ARBA00023304"/>
    </source>
</evidence>
<comment type="function">
    <text evidence="2 10">Catalyzes the isomerization between 2-isopropylmalate and 3-isopropylmalate, via the formation of 2-isopropylmaleate.</text>
</comment>
<dbReference type="GO" id="GO:0009316">
    <property type="term" value="C:3-isopropylmalate dehydratase complex"/>
    <property type="evidence" value="ECO:0007669"/>
    <property type="project" value="InterPro"/>
</dbReference>
<keyword evidence="6 10" id="KW-0432">Leucine biosynthesis</keyword>
<evidence type="ECO:0000256" key="10">
    <source>
        <dbReference type="HAMAP-Rule" id="MF_01031"/>
    </source>
</evidence>
<dbReference type="Pfam" id="PF00694">
    <property type="entry name" value="Aconitase_C"/>
    <property type="match status" value="1"/>
</dbReference>
<keyword evidence="12" id="KW-0413">Isomerase</keyword>
<evidence type="ECO:0000256" key="4">
    <source>
        <dbReference type="ARBA" id="ARBA00009845"/>
    </source>
</evidence>
<sequence length="216" mass="24664">MKAFERVRGLVAPLDRRDVDTDAIIPKQFMKSIKRTGFGKNLFDSWRYLDDGEPDADCSERPRNPDFPLNRPRYAGASILLCRENFGCGSSREHAVWAIEDYGFRALVGVSFADIFRNNCIKNGILPLTLSGATIDHLFGLVRTVEGFSLDIDLPEQTVRAPATGEVWRFEIDAFRKHCLLTGLDDVELTLLEVDRIRDHEARRRRETPWLVRRAG</sequence>
<dbReference type="PANTHER" id="PTHR43345:SF5">
    <property type="entry name" value="3-ISOPROPYLMALATE DEHYDRATASE SMALL SUBUNIT"/>
    <property type="match status" value="1"/>
</dbReference>
<accession>A0A212K5D2</accession>
<evidence type="ECO:0000256" key="2">
    <source>
        <dbReference type="ARBA" id="ARBA00002695"/>
    </source>
</evidence>
<dbReference type="SUPFAM" id="SSF52016">
    <property type="entry name" value="LeuD/IlvD-like"/>
    <property type="match status" value="1"/>
</dbReference>
<dbReference type="EMBL" id="FLUO01000001">
    <property type="protein sequence ID" value="SBW06828.1"/>
    <property type="molecule type" value="Genomic_DNA"/>
</dbReference>
<dbReference type="HAMAP" id="MF_01031">
    <property type="entry name" value="LeuD_type1"/>
    <property type="match status" value="1"/>
</dbReference>
<dbReference type="NCBIfam" id="TIGR00171">
    <property type="entry name" value="leuD"/>
    <property type="match status" value="1"/>
</dbReference>
<evidence type="ECO:0000259" key="11">
    <source>
        <dbReference type="Pfam" id="PF00694"/>
    </source>
</evidence>
<evidence type="ECO:0000256" key="8">
    <source>
        <dbReference type="ARBA" id="ARBA00023239"/>
    </source>
</evidence>
<dbReference type="InterPro" id="IPR004431">
    <property type="entry name" value="3-IsopropMal_deHydase_ssu"/>
</dbReference>